<feature type="region of interest" description="Disordered" evidence="1">
    <location>
        <begin position="84"/>
        <end position="103"/>
    </location>
</feature>
<name>A0A7W3MT19_9ACTN</name>
<evidence type="ECO:0000256" key="1">
    <source>
        <dbReference type="SAM" id="MobiDB-lite"/>
    </source>
</evidence>
<gene>
    <name evidence="2" type="ORF">HNR21_000228</name>
</gene>
<protein>
    <submittedName>
        <fullName evidence="2">Uncharacterized protein</fullName>
    </submittedName>
</protein>
<evidence type="ECO:0000313" key="3">
    <source>
        <dbReference type="Proteomes" id="UP000539313"/>
    </source>
</evidence>
<sequence length="242" mass="26237">MDDPKITVRTEGGRTTVAIDAVTSLPLPDRSNQTGFGERAAKIAWRTHQGRIDALEVSVRDESGHADDRTWRRAELESAFGPRLAGLDAGREPPRVLDAGDGPFGDKEAAGLGDGRAILEDLLRRTSREVLRADVVTHDGGRDECTKGLTGKPTGEFRQSLTLEPSLAGDTHQIVVLQQIASYWARQGLDVDISGFYSGNEDRIKATVHGVGQVSAGPRDPSDRRGTSRLLELWGMTDCLEP</sequence>
<accession>A0A7W3MT19</accession>
<reference evidence="2 3" key="1">
    <citation type="submission" date="2020-08" db="EMBL/GenBank/DDBJ databases">
        <title>Sequencing the genomes of 1000 actinobacteria strains.</title>
        <authorList>
            <person name="Klenk H.-P."/>
        </authorList>
    </citation>
    <scope>NUCLEOTIDE SEQUENCE [LARGE SCALE GENOMIC DNA]</scope>
    <source>
        <strain evidence="2 3">DSM 45823</strain>
    </source>
</reference>
<dbReference type="EMBL" id="JACJII010000001">
    <property type="protein sequence ID" value="MBA9001346.1"/>
    <property type="molecule type" value="Genomic_DNA"/>
</dbReference>
<evidence type="ECO:0000313" key="2">
    <source>
        <dbReference type="EMBL" id="MBA9001346.1"/>
    </source>
</evidence>
<dbReference type="Proteomes" id="UP000539313">
    <property type="component" value="Unassembled WGS sequence"/>
</dbReference>
<dbReference type="RefSeq" id="WP_182703683.1">
    <property type="nucleotide sequence ID" value="NZ_JACJII010000001.1"/>
</dbReference>
<proteinExistence type="predicted"/>
<organism evidence="2 3">
    <name type="scientific">Thermomonospora cellulosilytica</name>
    <dbReference type="NCBI Taxonomy" id="1411118"/>
    <lineage>
        <taxon>Bacteria</taxon>
        <taxon>Bacillati</taxon>
        <taxon>Actinomycetota</taxon>
        <taxon>Actinomycetes</taxon>
        <taxon>Streptosporangiales</taxon>
        <taxon>Thermomonosporaceae</taxon>
        <taxon>Thermomonospora</taxon>
    </lineage>
</organism>
<comment type="caution">
    <text evidence="2">The sequence shown here is derived from an EMBL/GenBank/DDBJ whole genome shotgun (WGS) entry which is preliminary data.</text>
</comment>
<dbReference type="AlphaFoldDB" id="A0A7W3MT19"/>
<keyword evidence="3" id="KW-1185">Reference proteome</keyword>